<dbReference type="eggNOG" id="ENOG502RP2M">
    <property type="taxonomic scope" value="Eukaryota"/>
</dbReference>
<feature type="compositionally biased region" description="Gly residues" evidence="1">
    <location>
        <begin position="283"/>
        <end position="304"/>
    </location>
</feature>
<evidence type="ECO:0000313" key="2">
    <source>
        <dbReference type="EMBL" id="EJT76734.1"/>
    </source>
</evidence>
<organism evidence="2">
    <name type="scientific">Gaeumannomyces tritici (strain R3-111a-1)</name>
    <name type="common">Wheat and barley take-all root rot fungus</name>
    <name type="synonym">Gaeumannomyces graminis var. tritici</name>
    <dbReference type="NCBI Taxonomy" id="644352"/>
    <lineage>
        <taxon>Eukaryota</taxon>
        <taxon>Fungi</taxon>
        <taxon>Dikarya</taxon>
        <taxon>Ascomycota</taxon>
        <taxon>Pezizomycotina</taxon>
        <taxon>Sordariomycetes</taxon>
        <taxon>Sordariomycetidae</taxon>
        <taxon>Magnaporthales</taxon>
        <taxon>Magnaporthaceae</taxon>
        <taxon>Gaeumannomyces</taxon>
    </lineage>
</organism>
<reference evidence="2" key="3">
    <citation type="submission" date="2010-09" db="EMBL/GenBank/DDBJ databases">
        <title>Annotation of Gaeumannomyces graminis var. tritici R3-111a-1.</title>
        <authorList>
            <consortium name="The Broad Institute Genome Sequencing Platform"/>
            <person name="Ma L.-J."/>
            <person name="Dead R."/>
            <person name="Young S.K."/>
            <person name="Zeng Q."/>
            <person name="Gargeya S."/>
            <person name="Fitzgerald M."/>
            <person name="Haas B."/>
            <person name="Abouelleil A."/>
            <person name="Alvarado L."/>
            <person name="Arachchi H.M."/>
            <person name="Berlin A."/>
            <person name="Brown A."/>
            <person name="Chapman S.B."/>
            <person name="Chen Z."/>
            <person name="Dunbar C."/>
            <person name="Freedman E."/>
            <person name="Gearin G."/>
            <person name="Gellesch M."/>
            <person name="Goldberg J."/>
            <person name="Griggs A."/>
            <person name="Gujja S."/>
            <person name="Heiman D."/>
            <person name="Howarth C."/>
            <person name="Larson L."/>
            <person name="Lui A."/>
            <person name="MacDonald P.J.P."/>
            <person name="Mehta T."/>
            <person name="Montmayeur A."/>
            <person name="Murphy C."/>
            <person name="Neiman D."/>
            <person name="Pearson M."/>
            <person name="Priest M."/>
            <person name="Roberts A."/>
            <person name="Saif S."/>
            <person name="Shea T."/>
            <person name="Shenoy N."/>
            <person name="Sisk P."/>
            <person name="Stolte C."/>
            <person name="Sykes S."/>
            <person name="Yandava C."/>
            <person name="Wortman J."/>
            <person name="Nusbaum C."/>
            <person name="Birren B."/>
        </authorList>
    </citation>
    <scope>NUCLEOTIDE SEQUENCE</scope>
    <source>
        <strain evidence="2">R3-111a-1</strain>
    </source>
</reference>
<keyword evidence="4" id="KW-1185">Reference proteome</keyword>
<dbReference type="GeneID" id="20347108"/>
<dbReference type="EnsemblFungi" id="EJT76734">
    <property type="protein sequence ID" value="EJT76734"/>
    <property type="gene ID" value="GGTG_06650"/>
</dbReference>
<reference evidence="3" key="5">
    <citation type="submission" date="2018-04" db="UniProtKB">
        <authorList>
            <consortium name="EnsemblFungi"/>
        </authorList>
    </citation>
    <scope>IDENTIFICATION</scope>
    <source>
        <strain evidence="3">R3-111a-1</strain>
    </source>
</reference>
<feature type="region of interest" description="Disordered" evidence="1">
    <location>
        <begin position="215"/>
        <end position="241"/>
    </location>
</feature>
<evidence type="ECO:0000256" key="1">
    <source>
        <dbReference type="SAM" id="MobiDB-lite"/>
    </source>
</evidence>
<dbReference type="AlphaFoldDB" id="J3NZF1"/>
<evidence type="ECO:0000313" key="4">
    <source>
        <dbReference type="Proteomes" id="UP000006039"/>
    </source>
</evidence>
<dbReference type="VEuPathDB" id="FungiDB:GGTG_06650"/>
<dbReference type="Proteomes" id="UP000006039">
    <property type="component" value="Unassembled WGS sequence"/>
</dbReference>
<protein>
    <submittedName>
        <fullName evidence="2 3">Uncharacterized protein</fullName>
    </submittedName>
</protein>
<feature type="compositionally biased region" description="Pro residues" evidence="1">
    <location>
        <begin position="65"/>
        <end position="76"/>
    </location>
</feature>
<sequence>MIYRVSPRGGLKSSDRLSYNLVASKGMHECPCAPPATRLRADTMSLDPDSRTQDGLSPTVASSPPRAPDQRPPPPAYAEAAVTTGARRSSGADAIVPPGTLYLASNQIYPGDDTGSSGASPLYELSLAVSFLRDRTSPVRLERLEYSVRQRLQHDHPEFRQEAAGLPPGVSVRRRHIYNLAPAPPRSVGGSGGGGYAADPEVRAALGPISVSDRRSSLVGSGGGGCQAWRPARSGGGGGRGAELLFEARPEGGGHGRVHRDDRTLQWFAYGQCAPDGEHASDGGDGSGDGGSGSSSSSGGGMGTGWLVAREDQDEAEGLYRLVVLAPLGRQARDALVAAWCCRICGNVVGGRGSTGLAKFKRVMSIIKPPESITLKQRYH</sequence>
<gene>
    <name evidence="3" type="primary">20347108</name>
    <name evidence="2" type="ORF">GGTG_06650</name>
</gene>
<reference evidence="4" key="1">
    <citation type="submission" date="2010-07" db="EMBL/GenBank/DDBJ databases">
        <title>The genome sequence of Gaeumannomyces graminis var. tritici strain R3-111a-1.</title>
        <authorList>
            <consortium name="The Broad Institute Genome Sequencing Platform"/>
            <person name="Ma L.-J."/>
            <person name="Dead R."/>
            <person name="Young S."/>
            <person name="Zeng Q."/>
            <person name="Koehrsen M."/>
            <person name="Alvarado L."/>
            <person name="Berlin A."/>
            <person name="Chapman S.B."/>
            <person name="Chen Z."/>
            <person name="Freedman E."/>
            <person name="Gellesch M."/>
            <person name="Goldberg J."/>
            <person name="Griggs A."/>
            <person name="Gujja S."/>
            <person name="Heilman E.R."/>
            <person name="Heiman D."/>
            <person name="Hepburn T."/>
            <person name="Howarth C."/>
            <person name="Jen D."/>
            <person name="Larson L."/>
            <person name="Mehta T."/>
            <person name="Neiman D."/>
            <person name="Pearson M."/>
            <person name="Roberts A."/>
            <person name="Saif S."/>
            <person name="Shea T."/>
            <person name="Shenoy N."/>
            <person name="Sisk P."/>
            <person name="Stolte C."/>
            <person name="Sykes S."/>
            <person name="Walk T."/>
            <person name="White J."/>
            <person name="Yandava C."/>
            <person name="Haas B."/>
            <person name="Nusbaum C."/>
            <person name="Birren B."/>
        </authorList>
    </citation>
    <scope>NUCLEOTIDE SEQUENCE [LARGE SCALE GENOMIC DNA]</scope>
    <source>
        <strain evidence="4">R3-111a-1</strain>
    </source>
</reference>
<accession>J3NZF1</accession>
<dbReference type="OrthoDB" id="5207784at2759"/>
<reference evidence="3" key="4">
    <citation type="journal article" date="2015" name="G3 (Bethesda)">
        <title>Genome sequences of three phytopathogenic species of the Magnaporthaceae family of fungi.</title>
        <authorList>
            <person name="Okagaki L.H."/>
            <person name="Nunes C.C."/>
            <person name="Sailsbery J."/>
            <person name="Clay B."/>
            <person name="Brown D."/>
            <person name="John T."/>
            <person name="Oh Y."/>
            <person name="Young N."/>
            <person name="Fitzgerald M."/>
            <person name="Haas B.J."/>
            <person name="Zeng Q."/>
            <person name="Young S."/>
            <person name="Adiconis X."/>
            <person name="Fan L."/>
            <person name="Levin J.Z."/>
            <person name="Mitchell T.K."/>
            <person name="Okubara P.A."/>
            <person name="Farman M.L."/>
            <person name="Kohn L.M."/>
            <person name="Birren B."/>
            <person name="Ma L.-J."/>
            <person name="Dean R.A."/>
        </authorList>
    </citation>
    <scope>NUCLEOTIDE SEQUENCE</scope>
    <source>
        <strain evidence="3">R3-111a-1</strain>
    </source>
</reference>
<dbReference type="RefSeq" id="XP_009222734.1">
    <property type="nucleotide sequence ID" value="XM_009224470.1"/>
</dbReference>
<feature type="region of interest" description="Disordered" evidence="1">
    <location>
        <begin position="276"/>
        <end position="306"/>
    </location>
</feature>
<dbReference type="EMBL" id="GL385397">
    <property type="protein sequence ID" value="EJT76734.1"/>
    <property type="molecule type" value="Genomic_DNA"/>
</dbReference>
<name>J3NZF1_GAET3</name>
<proteinExistence type="predicted"/>
<dbReference type="HOGENOM" id="CLU_069188_1_0_1"/>
<reference evidence="2" key="2">
    <citation type="submission" date="2010-07" db="EMBL/GenBank/DDBJ databases">
        <authorList>
            <consortium name="The Broad Institute Genome Sequencing Platform"/>
            <consortium name="Broad Institute Genome Sequencing Center for Infectious Disease"/>
            <person name="Ma L.-J."/>
            <person name="Dead R."/>
            <person name="Young S."/>
            <person name="Zeng Q."/>
            <person name="Koehrsen M."/>
            <person name="Alvarado L."/>
            <person name="Berlin A."/>
            <person name="Chapman S.B."/>
            <person name="Chen Z."/>
            <person name="Freedman E."/>
            <person name="Gellesch M."/>
            <person name="Goldberg J."/>
            <person name="Griggs A."/>
            <person name="Gujja S."/>
            <person name="Heilman E.R."/>
            <person name="Heiman D."/>
            <person name="Hepburn T."/>
            <person name="Howarth C."/>
            <person name="Jen D."/>
            <person name="Larson L."/>
            <person name="Mehta T."/>
            <person name="Neiman D."/>
            <person name="Pearson M."/>
            <person name="Roberts A."/>
            <person name="Saif S."/>
            <person name="Shea T."/>
            <person name="Shenoy N."/>
            <person name="Sisk P."/>
            <person name="Stolte C."/>
            <person name="Sykes S."/>
            <person name="Walk T."/>
            <person name="White J."/>
            <person name="Yandava C."/>
            <person name="Haas B."/>
            <person name="Nusbaum C."/>
            <person name="Birren B."/>
        </authorList>
    </citation>
    <scope>NUCLEOTIDE SEQUENCE</scope>
    <source>
        <strain evidence="2">R3-111a-1</strain>
    </source>
</reference>
<evidence type="ECO:0000313" key="3">
    <source>
        <dbReference type="EnsemblFungi" id="EJT76734"/>
    </source>
</evidence>
<feature type="region of interest" description="Disordered" evidence="1">
    <location>
        <begin position="30"/>
        <end position="93"/>
    </location>
</feature>